<dbReference type="GO" id="GO:0016747">
    <property type="term" value="F:acyltransferase activity, transferring groups other than amino-acyl groups"/>
    <property type="evidence" value="ECO:0007669"/>
    <property type="project" value="InterPro"/>
</dbReference>
<name>A0A939TM75_9MICO</name>
<evidence type="ECO:0000313" key="2">
    <source>
        <dbReference type="EMBL" id="MBO2989173.1"/>
    </source>
</evidence>
<dbReference type="Pfam" id="PF00583">
    <property type="entry name" value="Acetyltransf_1"/>
    <property type="match status" value="1"/>
</dbReference>
<dbReference type="SUPFAM" id="SSF55729">
    <property type="entry name" value="Acyl-CoA N-acyltransferases (Nat)"/>
    <property type="match status" value="1"/>
</dbReference>
<evidence type="ECO:0000259" key="1">
    <source>
        <dbReference type="PROSITE" id="PS51186"/>
    </source>
</evidence>
<evidence type="ECO:0000313" key="3">
    <source>
        <dbReference type="Proteomes" id="UP000668403"/>
    </source>
</evidence>
<dbReference type="PROSITE" id="PS51186">
    <property type="entry name" value="GNAT"/>
    <property type="match status" value="1"/>
</dbReference>
<keyword evidence="3" id="KW-1185">Reference proteome</keyword>
<proteinExistence type="predicted"/>
<dbReference type="RefSeq" id="WP_208237049.1">
    <property type="nucleotide sequence ID" value="NZ_BAAAQU010000001.1"/>
</dbReference>
<dbReference type="AlphaFoldDB" id="A0A939TM75"/>
<dbReference type="Proteomes" id="UP000668403">
    <property type="component" value="Unassembled WGS sequence"/>
</dbReference>
<dbReference type="InterPro" id="IPR000182">
    <property type="entry name" value="GNAT_dom"/>
</dbReference>
<gene>
    <name evidence="2" type="ORF">J4H85_04070</name>
</gene>
<dbReference type="InterPro" id="IPR016181">
    <property type="entry name" value="Acyl_CoA_acyltransferase"/>
</dbReference>
<organism evidence="2 3">
    <name type="scientific">Leucobacter tardus</name>
    <dbReference type="NCBI Taxonomy" id="501483"/>
    <lineage>
        <taxon>Bacteria</taxon>
        <taxon>Bacillati</taxon>
        <taxon>Actinomycetota</taxon>
        <taxon>Actinomycetes</taxon>
        <taxon>Micrococcales</taxon>
        <taxon>Microbacteriaceae</taxon>
        <taxon>Leucobacter</taxon>
    </lineage>
</organism>
<dbReference type="Gene3D" id="3.40.630.30">
    <property type="match status" value="1"/>
</dbReference>
<sequence>MSELRLEELSAATIVHVNALGLKPGQEQFITPVSYAAAAAVTPADSAWQRVVLRGDRVVGFIHANFDPEATQEEFRAALWRINVDADEQGSGIGSFAVEALVQEAGRRGVDRLTVLWERGEEGPEGFFLRQGFTPVGETPYGEVIGAIEVSRPSH</sequence>
<protein>
    <submittedName>
        <fullName evidence="2">GNAT family N-acetyltransferase</fullName>
    </submittedName>
</protein>
<dbReference type="CDD" id="cd04301">
    <property type="entry name" value="NAT_SF"/>
    <property type="match status" value="1"/>
</dbReference>
<accession>A0A939TM75</accession>
<feature type="domain" description="N-acetyltransferase" evidence="1">
    <location>
        <begin position="4"/>
        <end position="155"/>
    </location>
</feature>
<reference evidence="2" key="1">
    <citation type="submission" date="2021-03" db="EMBL/GenBank/DDBJ databases">
        <title>Leucobacter chromiisoli sp. nov., isolated from chromium-containing soil of chemical plant.</title>
        <authorList>
            <person name="Xu Z."/>
        </authorList>
    </citation>
    <scope>NUCLEOTIDE SEQUENCE</scope>
    <source>
        <strain evidence="2">K 70/01</strain>
    </source>
</reference>
<comment type="caution">
    <text evidence="2">The sequence shown here is derived from an EMBL/GenBank/DDBJ whole genome shotgun (WGS) entry which is preliminary data.</text>
</comment>
<dbReference type="EMBL" id="JAGFBF010000001">
    <property type="protein sequence ID" value="MBO2989173.1"/>
    <property type="molecule type" value="Genomic_DNA"/>
</dbReference>